<evidence type="ECO:0000256" key="3">
    <source>
        <dbReference type="ARBA" id="ARBA00022729"/>
    </source>
</evidence>
<keyword evidence="3 7" id="KW-0732">Signal</keyword>
<keyword evidence="1 6" id="KW-0121">Carboxypeptidase</keyword>
<comment type="caution">
    <text evidence="8">The sequence shown here is derived from an EMBL/GenBank/DDBJ whole genome shotgun (WGS) entry which is preliminary data.</text>
</comment>
<comment type="similarity">
    <text evidence="6">Belongs to the peptidase S10 family.</text>
</comment>
<dbReference type="PROSITE" id="PS00131">
    <property type="entry name" value="CARBOXYPEPT_SER_SER"/>
    <property type="match status" value="1"/>
</dbReference>
<dbReference type="Pfam" id="PF00450">
    <property type="entry name" value="Peptidase_S10"/>
    <property type="match status" value="1"/>
</dbReference>
<dbReference type="EMBL" id="CAJJDN010000151">
    <property type="protein sequence ID" value="CAD8124529.1"/>
    <property type="molecule type" value="Genomic_DNA"/>
</dbReference>
<keyword evidence="2 6" id="KW-0645">Protease</keyword>
<evidence type="ECO:0000256" key="6">
    <source>
        <dbReference type="RuleBase" id="RU361156"/>
    </source>
</evidence>
<evidence type="ECO:0000256" key="4">
    <source>
        <dbReference type="ARBA" id="ARBA00022801"/>
    </source>
</evidence>
<dbReference type="PROSITE" id="PS00560">
    <property type="entry name" value="CARBOXYPEPT_SER_HIS"/>
    <property type="match status" value="1"/>
</dbReference>
<feature type="signal peptide" evidence="7">
    <location>
        <begin position="1"/>
        <end position="15"/>
    </location>
</feature>
<feature type="chain" id="PRO_5035802310" description="Carboxypeptidase" evidence="7">
    <location>
        <begin position="16"/>
        <end position="455"/>
    </location>
</feature>
<organism evidence="8 9">
    <name type="scientific">Paramecium sonneborni</name>
    <dbReference type="NCBI Taxonomy" id="65129"/>
    <lineage>
        <taxon>Eukaryota</taxon>
        <taxon>Sar</taxon>
        <taxon>Alveolata</taxon>
        <taxon>Ciliophora</taxon>
        <taxon>Intramacronucleata</taxon>
        <taxon>Oligohymenophorea</taxon>
        <taxon>Peniculida</taxon>
        <taxon>Parameciidae</taxon>
        <taxon>Paramecium</taxon>
    </lineage>
</organism>
<evidence type="ECO:0000256" key="5">
    <source>
        <dbReference type="ARBA" id="ARBA00023180"/>
    </source>
</evidence>
<protein>
    <recommendedName>
        <fullName evidence="6">Carboxypeptidase</fullName>
        <ecNumber evidence="6">3.4.16.-</ecNumber>
    </recommendedName>
</protein>
<dbReference type="Proteomes" id="UP000692954">
    <property type="component" value="Unassembled WGS sequence"/>
</dbReference>
<dbReference type="GO" id="GO:0004185">
    <property type="term" value="F:serine-type carboxypeptidase activity"/>
    <property type="evidence" value="ECO:0007669"/>
    <property type="project" value="UniProtKB-UniRule"/>
</dbReference>
<evidence type="ECO:0000313" key="9">
    <source>
        <dbReference type="Proteomes" id="UP000692954"/>
    </source>
</evidence>
<evidence type="ECO:0000256" key="1">
    <source>
        <dbReference type="ARBA" id="ARBA00022645"/>
    </source>
</evidence>
<keyword evidence="5" id="KW-0325">Glycoprotein</keyword>
<dbReference type="FunFam" id="3.40.50.1820:FF:000408">
    <property type="entry name" value="Carboxypeptidase"/>
    <property type="match status" value="1"/>
</dbReference>
<dbReference type="PANTHER" id="PTHR11802:SF3">
    <property type="entry name" value="RETINOID-INDUCIBLE SERINE CARBOXYPEPTIDASE"/>
    <property type="match status" value="1"/>
</dbReference>
<keyword evidence="4 6" id="KW-0378">Hydrolase</keyword>
<dbReference type="OrthoDB" id="433625at2759"/>
<name>A0A8S1RBW7_9CILI</name>
<evidence type="ECO:0000256" key="2">
    <source>
        <dbReference type="ARBA" id="ARBA00022670"/>
    </source>
</evidence>
<reference evidence="8" key="1">
    <citation type="submission" date="2021-01" db="EMBL/GenBank/DDBJ databases">
        <authorList>
            <consortium name="Genoscope - CEA"/>
            <person name="William W."/>
        </authorList>
    </citation>
    <scope>NUCLEOTIDE SEQUENCE</scope>
</reference>
<keyword evidence="9" id="KW-1185">Reference proteome</keyword>
<dbReference type="GO" id="GO:0006508">
    <property type="term" value="P:proteolysis"/>
    <property type="evidence" value="ECO:0007669"/>
    <property type="project" value="UniProtKB-KW"/>
</dbReference>
<evidence type="ECO:0000256" key="7">
    <source>
        <dbReference type="SAM" id="SignalP"/>
    </source>
</evidence>
<dbReference type="InterPro" id="IPR018202">
    <property type="entry name" value="Ser_caboxypep_ser_AS"/>
</dbReference>
<proteinExistence type="inferred from homology"/>
<dbReference type="AlphaFoldDB" id="A0A8S1RBW7"/>
<dbReference type="PANTHER" id="PTHR11802">
    <property type="entry name" value="SERINE PROTEASE FAMILY S10 SERINE CARBOXYPEPTIDASE"/>
    <property type="match status" value="1"/>
</dbReference>
<sequence length="455" mass="51243">MQKIILLTFISLGYSRLSFKEGQYDYSDIFKSEGEFPQGTKCKKVNAKQLDPLFDDYQVIYSGYLSVQEDSNSSLGFIFYGSQKAKQESELQNYPTLIWLNGGPGSSSQLGNFMELGPLLMQKNGSLTKNLYAWNTEYDVIFIDQRIGTGLAYVEKQSEVPKNQKQIGKHFLYALNSFLFDAKGCVEQQNVKGLTQSAWFIFGESYAGKSAPTIAKAILDNNQNGEKKIPLKGVGIGDPFTDPYAVIAEYAAYSFNLGLIDIQERMKVDSILAYGLKELNKGNTLAARDAFGESLNIIITQSGGMNVYNVLQYGYYEEVEDKVEEYLNKISIVNIFGFSEDWKYKISNGGDDVVKRVEEVVKQIPFLVYNGQNDLICSTPGTLRWVYDLKYEKIQEYREKDFDVLKITGTNKIVGYQKQAGNLELVLINNAGHLVPTDQPEASLQMVTTFVNKHK</sequence>
<gene>
    <name evidence="8" type="ORF">PSON_ATCC_30995.1.T1510130</name>
</gene>
<dbReference type="InterPro" id="IPR033124">
    <property type="entry name" value="Ser_caboxypep_his_AS"/>
</dbReference>
<accession>A0A8S1RBW7</accession>
<evidence type="ECO:0000313" key="8">
    <source>
        <dbReference type="EMBL" id="CAD8124529.1"/>
    </source>
</evidence>
<dbReference type="EC" id="3.4.16.-" evidence="6"/>
<dbReference type="InterPro" id="IPR001563">
    <property type="entry name" value="Peptidase_S10"/>
</dbReference>